<dbReference type="GO" id="GO:0002238">
    <property type="term" value="P:response to molecule of fungal origin"/>
    <property type="evidence" value="ECO:0007669"/>
    <property type="project" value="UniProtKB-ARBA"/>
</dbReference>
<comment type="cofactor">
    <cofactor evidence="1">
        <name>L-ascorbate</name>
        <dbReference type="ChEBI" id="CHEBI:38290"/>
    </cofactor>
</comment>
<name>A0A5A7QVC6_STRAF</name>
<dbReference type="GO" id="GO:0016706">
    <property type="term" value="F:2-oxoglutarate-dependent dioxygenase activity"/>
    <property type="evidence" value="ECO:0007669"/>
    <property type="project" value="UniProtKB-ARBA"/>
</dbReference>
<dbReference type="SUPFAM" id="SSF51197">
    <property type="entry name" value="Clavaminate synthase-like"/>
    <property type="match status" value="2"/>
</dbReference>
<dbReference type="InterPro" id="IPR026992">
    <property type="entry name" value="DIOX_N"/>
</dbReference>
<evidence type="ECO:0000256" key="9">
    <source>
        <dbReference type="ARBA" id="ARBA00023241"/>
    </source>
</evidence>
<keyword evidence="7" id="KW-0560">Oxidoreductase</keyword>
<dbReference type="EMBL" id="BKCP01008515">
    <property type="protein sequence ID" value="GER49204.1"/>
    <property type="molecule type" value="Genomic_DNA"/>
</dbReference>
<comment type="cofactor">
    <cofactor evidence="2">
        <name>Fe cation</name>
        <dbReference type="ChEBI" id="CHEBI:24875"/>
    </cofactor>
</comment>
<dbReference type="FunFam" id="2.60.120.330:FF:000009">
    <property type="entry name" value="Flavonol synthase"/>
    <property type="match status" value="2"/>
</dbReference>
<dbReference type="GO" id="GO:0046148">
    <property type="term" value="P:pigment biosynthetic process"/>
    <property type="evidence" value="ECO:0007669"/>
    <property type="project" value="UniProtKB-ARBA"/>
</dbReference>
<protein>
    <submittedName>
        <fullName evidence="11">2-oxoglutarate (2OG) and Fe(II)-dependent oxygenase superfamily protein</fullName>
    </submittedName>
</protein>
<keyword evidence="12" id="KW-1185">Reference proteome</keyword>
<keyword evidence="6" id="KW-0223">Dioxygenase</keyword>
<dbReference type="OrthoDB" id="288590at2759"/>
<keyword evidence="4" id="KW-0479">Metal-binding</keyword>
<dbReference type="InterPro" id="IPR050231">
    <property type="entry name" value="Iron_ascorbate_oxido_reductase"/>
</dbReference>
<organism evidence="11 12">
    <name type="scientific">Striga asiatica</name>
    <name type="common">Asiatic witchweed</name>
    <name type="synonym">Buchnera asiatica</name>
    <dbReference type="NCBI Taxonomy" id="4170"/>
    <lineage>
        <taxon>Eukaryota</taxon>
        <taxon>Viridiplantae</taxon>
        <taxon>Streptophyta</taxon>
        <taxon>Embryophyta</taxon>
        <taxon>Tracheophyta</taxon>
        <taxon>Spermatophyta</taxon>
        <taxon>Magnoliopsida</taxon>
        <taxon>eudicotyledons</taxon>
        <taxon>Gunneridae</taxon>
        <taxon>Pentapetalae</taxon>
        <taxon>asterids</taxon>
        <taxon>lamiids</taxon>
        <taxon>Lamiales</taxon>
        <taxon>Orobanchaceae</taxon>
        <taxon>Buchnereae</taxon>
        <taxon>Striga</taxon>
    </lineage>
</organism>
<proteinExistence type="inferred from homology"/>
<comment type="similarity">
    <text evidence="3">Belongs to the iron/ascorbate-dependent oxidoreductase family.</text>
</comment>
<dbReference type="AlphaFoldDB" id="A0A5A7QVC6"/>
<evidence type="ECO:0000256" key="2">
    <source>
        <dbReference type="ARBA" id="ARBA00001962"/>
    </source>
</evidence>
<dbReference type="PANTHER" id="PTHR47990">
    <property type="entry name" value="2-OXOGLUTARATE (2OG) AND FE(II)-DEPENDENT OXYGENASE SUPERFAMILY PROTEIN-RELATED"/>
    <property type="match status" value="1"/>
</dbReference>
<dbReference type="GO" id="GO:0046872">
    <property type="term" value="F:metal ion binding"/>
    <property type="evidence" value="ECO:0007669"/>
    <property type="project" value="UniProtKB-KW"/>
</dbReference>
<dbReference type="InterPro" id="IPR044861">
    <property type="entry name" value="IPNS-like_FE2OG_OXY"/>
</dbReference>
<evidence type="ECO:0000256" key="3">
    <source>
        <dbReference type="ARBA" id="ARBA00008056"/>
    </source>
</evidence>
<evidence type="ECO:0000256" key="7">
    <source>
        <dbReference type="ARBA" id="ARBA00023002"/>
    </source>
</evidence>
<reference evidence="12" key="1">
    <citation type="journal article" date="2019" name="Curr. Biol.">
        <title>Genome Sequence of Striga asiatica Provides Insight into the Evolution of Plant Parasitism.</title>
        <authorList>
            <person name="Yoshida S."/>
            <person name="Kim S."/>
            <person name="Wafula E.K."/>
            <person name="Tanskanen J."/>
            <person name="Kim Y.M."/>
            <person name="Honaas L."/>
            <person name="Yang Z."/>
            <person name="Spallek T."/>
            <person name="Conn C.E."/>
            <person name="Ichihashi Y."/>
            <person name="Cheong K."/>
            <person name="Cui S."/>
            <person name="Der J.P."/>
            <person name="Gundlach H."/>
            <person name="Jiao Y."/>
            <person name="Hori C."/>
            <person name="Ishida J.K."/>
            <person name="Kasahara H."/>
            <person name="Kiba T."/>
            <person name="Kim M.S."/>
            <person name="Koo N."/>
            <person name="Laohavisit A."/>
            <person name="Lee Y.H."/>
            <person name="Lumba S."/>
            <person name="McCourt P."/>
            <person name="Mortimer J.C."/>
            <person name="Mutuku J.M."/>
            <person name="Nomura T."/>
            <person name="Sasaki-Sekimoto Y."/>
            <person name="Seto Y."/>
            <person name="Wang Y."/>
            <person name="Wakatake T."/>
            <person name="Sakakibara H."/>
            <person name="Demura T."/>
            <person name="Yamaguchi S."/>
            <person name="Yoneyama K."/>
            <person name="Manabe R.I."/>
            <person name="Nelson D.C."/>
            <person name="Schulman A.H."/>
            <person name="Timko M.P."/>
            <person name="dePamphilis C.W."/>
            <person name="Choi D."/>
            <person name="Shirasu K."/>
        </authorList>
    </citation>
    <scope>NUCLEOTIDE SEQUENCE [LARGE SCALE GENOMIC DNA]</scope>
    <source>
        <strain evidence="12">cv. UVA1</strain>
    </source>
</reference>
<evidence type="ECO:0000256" key="6">
    <source>
        <dbReference type="ARBA" id="ARBA00022964"/>
    </source>
</evidence>
<dbReference type="InterPro" id="IPR005123">
    <property type="entry name" value="Oxoglu/Fe-dep_dioxygenase_dom"/>
</dbReference>
<keyword evidence="5" id="KW-0847">Vitamin C</keyword>
<feature type="domain" description="Fe2OG dioxygenase" evidence="10">
    <location>
        <begin position="525"/>
        <end position="625"/>
    </location>
</feature>
<dbReference type="PROSITE" id="PS51471">
    <property type="entry name" value="FE2OG_OXY"/>
    <property type="match status" value="2"/>
</dbReference>
<gene>
    <name evidence="11" type="ORF">STAS_26422</name>
</gene>
<evidence type="ECO:0000256" key="5">
    <source>
        <dbReference type="ARBA" id="ARBA00022896"/>
    </source>
</evidence>
<sequence>MEAERVQSIASQSQNEDTIPPQFIRSAAEQPAATTVRGVVLQIPVIDVGGGGDESEIVGSIKAASEDWGMFQVVNHGIPDDVISRLQNAGREFFELPVEEKELIAKTPSSGIEGYGTRLQKEVDGKKGWVDHLFHRIWPAAAVKYDFWPRNPPCYRQATKDYGERLKEVSEKLIKWLSIGLGLDESRLKVAMGGDETVFLLKINYYPPCPRPDLALGVVAHTDMSALTVLVPNEIQGLQVFRGGEWYDVRYIKNALIIHIGDQIEILSNGKYKAVFHRTTVNKENTRMSWPVFIEPPAEHEIGPIPELVDEKSPPKYKTKKYKDYAYCKLNKIPQVQYIASQFQNKDTIPPQFIRSAAEQPAETTVRGVVLQIPVIDVGGGDESEIVGLIKAVSEDWGMFQVVNHGIPDDVISRLQNAGREFFELPAEEKELIAKTPSSGIEGYGTRLQQEVDGKKGWVDHLFHNIWPPPAVNYDFWPRNPPCYRQATEDYRERLREISEKLIKWLSIGLGLDEPRLKVAMGGDETVYLLKINYYPPCPCPDLALGVVAHSDMSALTVLVPNEIQGLQVSRDGEWYDVSYIKSALIIVIGDQMEILSNGKYKAVFHRTTVNKENTRMSWPVFIEPPAEHEIGPIPELVDEKSPPKYKTMKFKDYVYRKLNKIPM</sequence>
<evidence type="ECO:0000256" key="8">
    <source>
        <dbReference type="ARBA" id="ARBA00023004"/>
    </source>
</evidence>
<dbReference type="InterPro" id="IPR027443">
    <property type="entry name" value="IPNS-like_sf"/>
</dbReference>
<dbReference type="Proteomes" id="UP000325081">
    <property type="component" value="Unassembled WGS sequence"/>
</dbReference>
<dbReference type="GO" id="GO:0031418">
    <property type="term" value="F:L-ascorbic acid binding"/>
    <property type="evidence" value="ECO:0007669"/>
    <property type="project" value="UniProtKB-KW"/>
</dbReference>
<evidence type="ECO:0000256" key="4">
    <source>
        <dbReference type="ARBA" id="ARBA00022723"/>
    </source>
</evidence>
<dbReference type="Pfam" id="PF03171">
    <property type="entry name" value="2OG-FeII_Oxy"/>
    <property type="match status" value="2"/>
</dbReference>
<dbReference type="GO" id="GO:0009813">
    <property type="term" value="P:flavonoid biosynthetic process"/>
    <property type="evidence" value="ECO:0007669"/>
    <property type="project" value="UniProtKB-KW"/>
</dbReference>
<feature type="domain" description="Fe2OG dioxygenase" evidence="10">
    <location>
        <begin position="197"/>
        <end position="296"/>
    </location>
</feature>
<comment type="caution">
    <text evidence="11">The sequence shown here is derived from an EMBL/GenBank/DDBJ whole genome shotgun (WGS) entry which is preliminary data.</text>
</comment>
<evidence type="ECO:0000313" key="12">
    <source>
        <dbReference type="Proteomes" id="UP000325081"/>
    </source>
</evidence>
<evidence type="ECO:0000313" key="11">
    <source>
        <dbReference type="EMBL" id="GER49204.1"/>
    </source>
</evidence>
<dbReference type="GO" id="GO:0009805">
    <property type="term" value="P:coumarin biosynthetic process"/>
    <property type="evidence" value="ECO:0007669"/>
    <property type="project" value="UniProtKB-ARBA"/>
</dbReference>
<keyword evidence="9" id="KW-0284">Flavonoid biosynthesis</keyword>
<keyword evidence="8" id="KW-0408">Iron</keyword>
<dbReference type="Pfam" id="PF14226">
    <property type="entry name" value="DIOX_N"/>
    <property type="match status" value="2"/>
</dbReference>
<evidence type="ECO:0000259" key="10">
    <source>
        <dbReference type="PROSITE" id="PS51471"/>
    </source>
</evidence>
<accession>A0A5A7QVC6</accession>
<evidence type="ECO:0000256" key="1">
    <source>
        <dbReference type="ARBA" id="ARBA00001961"/>
    </source>
</evidence>
<dbReference type="Gene3D" id="2.60.120.330">
    <property type="entry name" value="B-lactam Antibiotic, Isopenicillin N Synthase, Chain"/>
    <property type="match status" value="2"/>
</dbReference>